<keyword evidence="2" id="KW-0732">Signal</keyword>
<dbReference type="PANTHER" id="PTHR46825:SF7">
    <property type="entry name" value="D-ALANYL-D-ALANINE CARBOXYPEPTIDASE"/>
    <property type="match status" value="1"/>
</dbReference>
<dbReference type="InterPro" id="IPR012338">
    <property type="entry name" value="Beta-lactam/transpept-like"/>
</dbReference>
<comment type="caution">
    <text evidence="4">The sequence shown here is derived from an EMBL/GenBank/DDBJ whole genome shotgun (WGS) entry which is preliminary data.</text>
</comment>
<organism evidence="4 5">
    <name type="scientific">Sphingomonas lenta</name>
    <dbReference type="NCBI Taxonomy" id="1141887"/>
    <lineage>
        <taxon>Bacteria</taxon>
        <taxon>Pseudomonadati</taxon>
        <taxon>Pseudomonadota</taxon>
        <taxon>Alphaproteobacteria</taxon>
        <taxon>Sphingomonadales</taxon>
        <taxon>Sphingomonadaceae</taxon>
        <taxon>Sphingomonas</taxon>
    </lineage>
</organism>
<evidence type="ECO:0000259" key="3">
    <source>
        <dbReference type="Pfam" id="PF00144"/>
    </source>
</evidence>
<dbReference type="Proteomes" id="UP000218151">
    <property type="component" value="Unassembled WGS sequence"/>
</dbReference>
<dbReference type="GO" id="GO:0016787">
    <property type="term" value="F:hydrolase activity"/>
    <property type="evidence" value="ECO:0007669"/>
    <property type="project" value="UniProtKB-KW"/>
</dbReference>
<dbReference type="InterPro" id="IPR050491">
    <property type="entry name" value="AmpC-like"/>
</dbReference>
<keyword evidence="4" id="KW-0378">Hydrolase</keyword>
<sequence length="349" mass="37300">MRRLLAALLLLAAPASAQDVPSRVEQSLRDSGFAGVFAVSENGARVTGGAVGEAAPGRPFAYEMVFPWASVTKQAVAVMVMQDVEDGRIALNAPASRYMRELGRGSRSPTVRQLLQHRSGLRNPDDGPRDDSGWPSFYTGGPTGIEWCLGARGTPGGNWRYNNCDYLVLGGILERVNRRPFADLFAERISGPIGGKVRFVGTPVGVDADTVWAGGPDVATLDRLGRFGSAGGLIGTAEDMLAFDRALLSGALLTDRARAELWRGDPKLGFQALGQWSFDAPLKGCAGPVRIVERRGAIGEFQVRNFIAPDQGVSAVLLTNRAEGKFDFGEIWQGRGVSHDFLASVLCPA</sequence>
<dbReference type="AlphaFoldDB" id="A0A2A2SC71"/>
<feature type="domain" description="Beta-lactamase-related" evidence="3">
    <location>
        <begin position="24"/>
        <end position="329"/>
    </location>
</feature>
<evidence type="ECO:0000313" key="5">
    <source>
        <dbReference type="Proteomes" id="UP000218151"/>
    </source>
</evidence>
<feature type="region of interest" description="Disordered" evidence="1">
    <location>
        <begin position="117"/>
        <end position="136"/>
    </location>
</feature>
<dbReference type="OrthoDB" id="113033at2"/>
<dbReference type="RefSeq" id="WP_095998730.1">
    <property type="nucleotide sequence ID" value="NZ_NSLI01000004.1"/>
</dbReference>
<gene>
    <name evidence="4" type="ORF">CKY28_12580</name>
</gene>
<evidence type="ECO:0000256" key="1">
    <source>
        <dbReference type="SAM" id="MobiDB-lite"/>
    </source>
</evidence>
<feature type="signal peptide" evidence="2">
    <location>
        <begin position="1"/>
        <end position="17"/>
    </location>
</feature>
<reference evidence="5" key="1">
    <citation type="submission" date="2017-09" db="EMBL/GenBank/DDBJ databases">
        <authorList>
            <person name="Feng G."/>
            <person name="Zhu H."/>
        </authorList>
    </citation>
    <scope>NUCLEOTIDE SEQUENCE [LARGE SCALE GENOMIC DNA]</scope>
    <source>
        <strain evidence="5">1PNM-20</strain>
    </source>
</reference>
<keyword evidence="5" id="KW-1185">Reference proteome</keyword>
<accession>A0A2A2SC71</accession>
<dbReference type="Pfam" id="PF00144">
    <property type="entry name" value="Beta-lactamase"/>
    <property type="match status" value="1"/>
</dbReference>
<dbReference type="Gene3D" id="3.40.710.10">
    <property type="entry name" value="DD-peptidase/beta-lactamase superfamily"/>
    <property type="match status" value="1"/>
</dbReference>
<dbReference type="PANTHER" id="PTHR46825">
    <property type="entry name" value="D-ALANYL-D-ALANINE-CARBOXYPEPTIDASE/ENDOPEPTIDASE AMPH"/>
    <property type="match status" value="1"/>
</dbReference>
<dbReference type="EMBL" id="NSLI01000004">
    <property type="protein sequence ID" value="PAX06904.1"/>
    <property type="molecule type" value="Genomic_DNA"/>
</dbReference>
<dbReference type="InterPro" id="IPR001466">
    <property type="entry name" value="Beta-lactam-related"/>
</dbReference>
<evidence type="ECO:0000313" key="4">
    <source>
        <dbReference type="EMBL" id="PAX06904.1"/>
    </source>
</evidence>
<proteinExistence type="predicted"/>
<feature type="compositionally biased region" description="Basic and acidic residues" evidence="1">
    <location>
        <begin position="123"/>
        <end position="132"/>
    </location>
</feature>
<protein>
    <submittedName>
        <fullName evidence="4">Serine hydrolase</fullName>
    </submittedName>
</protein>
<dbReference type="SUPFAM" id="SSF56601">
    <property type="entry name" value="beta-lactamase/transpeptidase-like"/>
    <property type="match status" value="1"/>
</dbReference>
<feature type="chain" id="PRO_5012719907" evidence="2">
    <location>
        <begin position="18"/>
        <end position="349"/>
    </location>
</feature>
<evidence type="ECO:0000256" key="2">
    <source>
        <dbReference type="SAM" id="SignalP"/>
    </source>
</evidence>
<name>A0A2A2SC71_9SPHN</name>